<dbReference type="EMBL" id="JAVFKD010000014">
    <property type="protein sequence ID" value="KAK5990201.1"/>
    <property type="molecule type" value="Genomic_DNA"/>
</dbReference>
<reference evidence="2 3" key="1">
    <citation type="submission" date="2024-01" db="EMBL/GenBank/DDBJ databases">
        <title>Complete genome of Cladobotryum mycophilum ATHUM6906.</title>
        <authorList>
            <person name="Christinaki A.C."/>
            <person name="Myridakis A.I."/>
            <person name="Kouvelis V.N."/>
        </authorList>
    </citation>
    <scope>NUCLEOTIDE SEQUENCE [LARGE SCALE GENOMIC DNA]</scope>
    <source>
        <strain evidence="2 3">ATHUM6906</strain>
    </source>
</reference>
<keyword evidence="3" id="KW-1185">Reference proteome</keyword>
<dbReference type="Proteomes" id="UP001338125">
    <property type="component" value="Unassembled WGS sequence"/>
</dbReference>
<protein>
    <recommendedName>
        <fullName evidence="1">HNH nuclease domain-containing protein</fullName>
    </recommendedName>
</protein>
<gene>
    <name evidence="2" type="ORF">PT974_08467</name>
</gene>
<sequence length="292" mass="32851">MDTKLYIDALLVHLSNETTSAQDKHELMQNLKTRPKTSIPSPILPMDDDIELKLELIESVRGAYNSLDKNKDIAFSLTNIQLATFLHISVETLWAFVEPMHIHTYLSMHKLLTFSNTGRIPGEDSNTGSTNSKVSRNMTERESTKGACILTNVAHPIACHIVPFALNSSAKNINHYSTLEYFVPALLGANWNMICLHRYLHSWWSAGYFALQWLGSIRLDDELDNVKVQFHWMPRNGLKPHEKADIHIDHLLRIAAMAGAAGAPELLENPDESDYDTDDQADVISWLSDSSA</sequence>
<accession>A0ABR0SET6</accession>
<organism evidence="2 3">
    <name type="scientific">Cladobotryum mycophilum</name>
    <dbReference type="NCBI Taxonomy" id="491253"/>
    <lineage>
        <taxon>Eukaryota</taxon>
        <taxon>Fungi</taxon>
        <taxon>Dikarya</taxon>
        <taxon>Ascomycota</taxon>
        <taxon>Pezizomycotina</taxon>
        <taxon>Sordariomycetes</taxon>
        <taxon>Hypocreomycetidae</taxon>
        <taxon>Hypocreales</taxon>
        <taxon>Hypocreaceae</taxon>
        <taxon>Cladobotryum</taxon>
    </lineage>
</organism>
<evidence type="ECO:0000259" key="1">
    <source>
        <dbReference type="Pfam" id="PF13391"/>
    </source>
</evidence>
<dbReference type="InterPro" id="IPR003615">
    <property type="entry name" value="HNH_nuc"/>
</dbReference>
<feature type="domain" description="HNH nuclease" evidence="1">
    <location>
        <begin position="148"/>
        <end position="211"/>
    </location>
</feature>
<comment type="caution">
    <text evidence="2">The sequence shown here is derived from an EMBL/GenBank/DDBJ whole genome shotgun (WGS) entry which is preliminary data.</text>
</comment>
<name>A0ABR0SET6_9HYPO</name>
<proteinExistence type="predicted"/>
<evidence type="ECO:0000313" key="2">
    <source>
        <dbReference type="EMBL" id="KAK5990201.1"/>
    </source>
</evidence>
<evidence type="ECO:0000313" key="3">
    <source>
        <dbReference type="Proteomes" id="UP001338125"/>
    </source>
</evidence>
<dbReference type="Pfam" id="PF13391">
    <property type="entry name" value="HNH_2"/>
    <property type="match status" value="1"/>
</dbReference>